<accession>A0A1V4KUU1</accession>
<protein>
    <submittedName>
        <fullName evidence="1">Uncharacterized protein</fullName>
    </submittedName>
</protein>
<dbReference type="AlphaFoldDB" id="A0A1V4KUU1"/>
<name>A0A1V4KUU1_PATFA</name>
<keyword evidence="2" id="KW-1185">Reference proteome</keyword>
<reference evidence="1 2" key="1">
    <citation type="submission" date="2016-02" db="EMBL/GenBank/DDBJ databases">
        <title>Band-tailed pigeon sequencing and assembly.</title>
        <authorList>
            <person name="Soares A.E."/>
            <person name="Novak B.J."/>
            <person name="Rice E.S."/>
            <person name="O'Connell B."/>
            <person name="Chang D."/>
            <person name="Weber S."/>
            <person name="Shapiro B."/>
        </authorList>
    </citation>
    <scope>NUCLEOTIDE SEQUENCE [LARGE SCALE GENOMIC DNA]</scope>
    <source>
        <strain evidence="1">BTP2013</strain>
        <tissue evidence="1">Blood</tissue>
    </source>
</reference>
<gene>
    <name evidence="1" type="ORF">AV530_008247</name>
</gene>
<dbReference type="Proteomes" id="UP000190648">
    <property type="component" value="Unassembled WGS sequence"/>
</dbReference>
<evidence type="ECO:0000313" key="1">
    <source>
        <dbReference type="EMBL" id="OPJ88263.1"/>
    </source>
</evidence>
<comment type="caution">
    <text evidence="1">The sequence shown here is derived from an EMBL/GenBank/DDBJ whole genome shotgun (WGS) entry which is preliminary data.</text>
</comment>
<sequence length="100" mass="10625">MSLTLFLQHSSLLSSASCGTESLLKAEPAADQKRRWTSPGGSGLVAAGQMLPAGLTGVGFWHDLGILKYQKHLVLHPIEVLKLRLHMLALPPCTGPSGAR</sequence>
<proteinExistence type="predicted"/>
<organism evidence="1 2">
    <name type="scientific">Patagioenas fasciata monilis</name>
    <dbReference type="NCBI Taxonomy" id="372326"/>
    <lineage>
        <taxon>Eukaryota</taxon>
        <taxon>Metazoa</taxon>
        <taxon>Chordata</taxon>
        <taxon>Craniata</taxon>
        <taxon>Vertebrata</taxon>
        <taxon>Euteleostomi</taxon>
        <taxon>Archelosauria</taxon>
        <taxon>Archosauria</taxon>
        <taxon>Dinosauria</taxon>
        <taxon>Saurischia</taxon>
        <taxon>Theropoda</taxon>
        <taxon>Coelurosauria</taxon>
        <taxon>Aves</taxon>
        <taxon>Neognathae</taxon>
        <taxon>Neoaves</taxon>
        <taxon>Columbimorphae</taxon>
        <taxon>Columbiformes</taxon>
        <taxon>Columbidae</taxon>
        <taxon>Patagioenas</taxon>
    </lineage>
</organism>
<evidence type="ECO:0000313" key="2">
    <source>
        <dbReference type="Proteomes" id="UP000190648"/>
    </source>
</evidence>
<dbReference type="EMBL" id="LSYS01001584">
    <property type="protein sequence ID" value="OPJ88263.1"/>
    <property type="molecule type" value="Genomic_DNA"/>
</dbReference>